<dbReference type="EMBL" id="KZ270018">
    <property type="protein sequence ID" value="OZC07953.1"/>
    <property type="molecule type" value="Genomic_DNA"/>
</dbReference>
<dbReference type="Proteomes" id="UP000242913">
    <property type="component" value="Unassembled WGS sequence"/>
</dbReference>
<keyword evidence="1" id="KW-1133">Transmembrane helix</keyword>
<protein>
    <submittedName>
        <fullName evidence="2">Uncharacterized protein</fullName>
    </submittedName>
</protein>
<evidence type="ECO:0000256" key="1">
    <source>
        <dbReference type="SAM" id="Phobius"/>
    </source>
</evidence>
<keyword evidence="1" id="KW-0472">Membrane</keyword>
<dbReference type="AlphaFoldDB" id="A0A238BRN6"/>
<evidence type="ECO:0000313" key="3">
    <source>
        <dbReference type="Proteomes" id="UP000242913"/>
    </source>
</evidence>
<accession>A0A238BRN6</accession>
<keyword evidence="3" id="KW-1185">Reference proteome</keyword>
<feature type="transmembrane region" description="Helical" evidence="1">
    <location>
        <begin position="48"/>
        <end position="70"/>
    </location>
</feature>
<organism evidence="2 3">
    <name type="scientific">Onchocerca flexuosa</name>
    <dbReference type="NCBI Taxonomy" id="387005"/>
    <lineage>
        <taxon>Eukaryota</taxon>
        <taxon>Metazoa</taxon>
        <taxon>Ecdysozoa</taxon>
        <taxon>Nematoda</taxon>
        <taxon>Chromadorea</taxon>
        <taxon>Rhabditida</taxon>
        <taxon>Spirurina</taxon>
        <taxon>Spiruromorpha</taxon>
        <taxon>Filarioidea</taxon>
        <taxon>Onchocercidae</taxon>
        <taxon>Onchocerca</taxon>
    </lineage>
</organism>
<name>A0A238BRN6_9BILA</name>
<sequence length="301" mass="34959">MVALKSQANCKSLLTVYTLMNKIIWTVRATKGQESDLSFATFSDRPMLVIQSVVMIQVVDSIFSPFVFCIKRRRKDLRYFETDKEESPISIILHAFSTFANLKIKDEHFVLLLCSDESIVGHIYQLHADLMNLLTAALMFANLKKSTKQKCCTVQSYAVILSTCFCLEEQQTSGHQKVRLDQHQITKNYNLKYYYMFAENITLITIKKDACKKIFRLDIFLDQMSASCWKCCSENSKVKFSKSLSSVRSNNCQSDKRLISRKSFEEMKANFRASYVKINNKSFDDEDVEEEEYFNEKNSYI</sequence>
<proteinExistence type="predicted"/>
<reference evidence="2 3" key="1">
    <citation type="submission" date="2015-12" db="EMBL/GenBank/DDBJ databases">
        <title>Draft genome of the nematode, Onchocerca flexuosa.</title>
        <authorList>
            <person name="Mitreva M."/>
        </authorList>
    </citation>
    <scope>NUCLEOTIDE SEQUENCE [LARGE SCALE GENOMIC DNA]</scope>
    <source>
        <strain evidence="2">Red Deer</strain>
    </source>
</reference>
<keyword evidence="1" id="KW-0812">Transmembrane</keyword>
<evidence type="ECO:0000313" key="2">
    <source>
        <dbReference type="EMBL" id="OZC07953.1"/>
    </source>
</evidence>
<gene>
    <name evidence="2" type="ORF">X798_05060</name>
</gene>